<dbReference type="KEGG" id="pbh:AAW51_1995"/>
<accession>A0A0G3BMS6</accession>
<organism evidence="2 3">
    <name type="scientific">Caldimonas brevitalea</name>
    <dbReference type="NCBI Taxonomy" id="413882"/>
    <lineage>
        <taxon>Bacteria</taxon>
        <taxon>Pseudomonadati</taxon>
        <taxon>Pseudomonadota</taxon>
        <taxon>Betaproteobacteria</taxon>
        <taxon>Burkholderiales</taxon>
        <taxon>Sphaerotilaceae</taxon>
        <taxon>Caldimonas</taxon>
    </lineage>
</organism>
<keyword evidence="3" id="KW-1185">Reference proteome</keyword>
<feature type="region of interest" description="Disordered" evidence="1">
    <location>
        <begin position="168"/>
        <end position="190"/>
    </location>
</feature>
<evidence type="ECO:0008006" key="4">
    <source>
        <dbReference type="Google" id="ProtNLM"/>
    </source>
</evidence>
<sequence length="218" mass="23049">MKRSPVATVVPSSPVEIEQVARECRRLVTRRAAMAAGVAVLPVPGLDWLTDVGVLVQLFRDINQAFGLTPEQVERLSPHKRVYAYKAITAAGGFVVGRVVTREVVLKTLKLVGVRLTTQQAAKFVPVAGQAVSAALTFSTLKLVCEQHIRQCIEVVEVLLKLPEPQAASDPSAAVSSAGPDSGGGIRPELGMAVHPNGAQYGAITAGSHREGMQVADL</sequence>
<dbReference type="EMBL" id="CP011371">
    <property type="protein sequence ID" value="AKJ28686.1"/>
    <property type="molecule type" value="Genomic_DNA"/>
</dbReference>
<dbReference type="STRING" id="413882.AAW51_1995"/>
<proteinExistence type="predicted"/>
<dbReference type="AlphaFoldDB" id="A0A0G3BMS6"/>
<name>A0A0G3BMS6_9BURK</name>
<evidence type="ECO:0000256" key="1">
    <source>
        <dbReference type="SAM" id="MobiDB-lite"/>
    </source>
</evidence>
<feature type="compositionally biased region" description="Low complexity" evidence="1">
    <location>
        <begin position="168"/>
        <end position="180"/>
    </location>
</feature>
<gene>
    <name evidence="2" type="ORF">AAW51_1995</name>
</gene>
<protein>
    <recommendedName>
        <fullName evidence="4">DUF697 domain-containing protein</fullName>
    </recommendedName>
</protein>
<evidence type="ECO:0000313" key="2">
    <source>
        <dbReference type="EMBL" id="AKJ28686.1"/>
    </source>
</evidence>
<dbReference type="RefSeq" id="WP_238947814.1">
    <property type="nucleotide sequence ID" value="NZ_CP011371.1"/>
</dbReference>
<dbReference type="Proteomes" id="UP000035352">
    <property type="component" value="Chromosome"/>
</dbReference>
<dbReference type="PATRIC" id="fig|413882.6.peg.2097"/>
<evidence type="ECO:0000313" key="3">
    <source>
        <dbReference type="Proteomes" id="UP000035352"/>
    </source>
</evidence>
<reference evidence="2 3" key="1">
    <citation type="submission" date="2015-05" db="EMBL/GenBank/DDBJ databases">
        <authorList>
            <person name="Tang B."/>
            <person name="Yu Y."/>
        </authorList>
    </citation>
    <scope>NUCLEOTIDE SEQUENCE [LARGE SCALE GENOMIC DNA]</scope>
    <source>
        <strain evidence="2 3">DSM 7029</strain>
    </source>
</reference>